<keyword evidence="3" id="KW-1185">Reference proteome</keyword>
<accession>A0A9Q0BB31</accession>
<reference evidence="2" key="1">
    <citation type="journal article" date="2021" name="J Fungi (Basel)">
        <title>Genomic and Metabolomic Analyses of the Marine Fungus Emericellopsis cladophorae: Insights into Saltwater Adaptability Mechanisms and Its Biosynthetic Potential.</title>
        <authorList>
            <person name="Goncalves M.F.M."/>
            <person name="Hilario S."/>
            <person name="Van de Peer Y."/>
            <person name="Esteves A.C."/>
            <person name="Alves A."/>
        </authorList>
    </citation>
    <scope>NUCLEOTIDE SEQUENCE</scope>
    <source>
        <strain evidence="2">MUM 19.33</strain>
    </source>
</reference>
<protein>
    <submittedName>
        <fullName evidence="2">Uncharacterized protein</fullName>
    </submittedName>
</protein>
<reference evidence="2" key="2">
    <citation type="submission" date="2022-07" db="EMBL/GenBank/DDBJ databases">
        <authorList>
            <person name="Goncalves M.F.M."/>
            <person name="Hilario S."/>
            <person name="Van De Peer Y."/>
            <person name="Esteves A.C."/>
            <person name="Alves A."/>
        </authorList>
    </citation>
    <scope>NUCLEOTIDE SEQUENCE</scope>
    <source>
        <strain evidence="2">MUM 19.33</strain>
    </source>
</reference>
<dbReference type="GeneID" id="75829194"/>
<feature type="region of interest" description="Disordered" evidence="1">
    <location>
        <begin position="1"/>
        <end position="54"/>
    </location>
</feature>
<dbReference type="AlphaFoldDB" id="A0A9Q0BB31"/>
<dbReference type="RefSeq" id="XP_051358475.1">
    <property type="nucleotide sequence ID" value="XM_051510645.1"/>
</dbReference>
<evidence type="ECO:0000313" key="3">
    <source>
        <dbReference type="Proteomes" id="UP001055219"/>
    </source>
</evidence>
<gene>
    <name evidence="2" type="ORF">J7T54_002685</name>
</gene>
<sequence length="98" mass="10883">MARGNGRRGRGRGRGQSSTNHDPRTPEPDTAVQTTSTNDKPRPAGRKRHRAEDDLEQTIIGSHRVVWVTRPKYVPTDSGTADFGIHFPEVNIKLPTIT</sequence>
<dbReference type="Proteomes" id="UP001055219">
    <property type="component" value="Unassembled WGS sequence"/>
</dbReference>
<comment type="caution">
    <text evidence="2">The sequence shown here is derived from an EMBL/GenBank/DDBJ whole genome shotgun (WGS) entry which is preliminary data.</text>
</comment>
<name>A0A9Q0BB31_9HYPO</name>
<feature type="compositionally biased region" description="Basic residues" evidence="1">
    <location>
        <begin position="1"/>
        <end position="13"/>
    </location>
</feature>
<dbReference type="EMBL" id="JAGIXG020000150">
    <property type="protein sequence ID" value="KAI6777619.1"/>
    <property type="molecule type" value="Genomic_DNA"/>
</dbReference>
<organism evidence="2 3">
    <name type="scientific">Emericellopsis cladophorae</name>
    <dbReference type="NCBI Taxonomy" id="2686198"/>
    <lineage>
        <taxon>Eukaryota</taxon>
        <taxon>Fungi</taxon>
        <taxon>Dikarya</taxon>
        <taxon>Ascomycota</taxon>
        <taxon>Pezizomycotina</taxon>
        <taxon>Sordariomycetes</taxon>
        <taxon>Hypocreomycetidae</taxon>
        <taxon>Hypocreales</taxon>
        <taxon>Bionectriaceae</taxon>
        <taxon>Emericellopsis</taxon>
    </lineage>
</organism>
<evidence type="ECO:0000313" key="2">
    <source>
        <dbReference type="EMBL" id="KAI6777619.1"/>
    </source>
</evidence>
<proteinExistence type="predicted"/>
<evidence type="ECO:0000256" key="1">
    <source>
        <dbReference type="SAM" id="MobiDB-lite"/>
    </source>
</evidence>